<gene>
    <name evidence="5" type="ORF">CTOB1V02_LOCUS15268</name>
</gene>
<keyword evidence="4" id="KW-0663">Pyridoxal phosphate</keyword>
<dbReference type="OrthoDB" id="691673at2759"/>
<dbReference type="Gene3D" id="3.40.640.10">
    <property type="entry name" value="Type I PLP-dependent aspartate aminotransferase-like (Major domain)"/>
    <property type="match status" value="1"/>
</dbReference>
<evidence type="ECO:0000256" key="4">
    <source>
        <dbReference type="ARBA" id="ARBA00022898"/>
    </source>
</evidence>
<sequence length="122" mass="13384">MARFLNHVALARKPSAIREMTKLLQESPPTLISLAGGLPNPDVFPFKGITISLKDGHSWTFEGKALNTALQYSATEGALEMIAERAKYRILAERHPFEPLAFGTTGVFGPSTLKIIEEMAED</sequence>
<organism evidence="5">
    <name type="scientific">Cyprideis torosa</name>
    <dbReference type="NCBI Taxonomy" id="163714"/>
    <lineage>
        <taxon>Eukaryota</taxon>
        <taxon>Metazoa</taxon>
        <taxon>Ecdysozoa</taxon>
        <taxon>Arthropoda</taxon>
        <taxon>Crustacea</taxon>
        <taxon>Oligostraca</taxon>
        <taxon>Ostracoda</taxon>
        <taxon>Podocopa</taxon>
        <taxon>Podocopida</taxon>
        <taxon>Cytherocopina</taxon>
        <taxon>Cytheroidea</taxon>
        <taxon>Cytherideidae</taxon>
        <taxon>Cyprideis</taxon>
    </lineage>
</organism>
<evidence type="ECO:0000256" key="2">
    <source>
        <dbReference type="ARBA" id="ARBA00022576"/>
    </source>
</evidence>
<name>A0A7R8ZUX8_9CRUS</name>
<comment type="cofactor">
    <cofactor evidence="1">
        <name>pyridoxal 5'-phosphate</name>
        <dbReference type="ChEBI" id="CHEBI:597326"/>
    </cofactor>
</comment>
<evidence type="ECO:0000256" key="1">
    <source>
        <dbReference type="ARBA" id="ARBA00001933"/>
    </source>
</evidence>
<evidence type="ECO:0000313" key="5">
    <source>
        <dbReference type="EMBL" id="CAD7237453.1"/>
    </source>
</evidence>
<dbReference type="InterPro" id="IPR015421">
    <property type="entry name" value="PyrdxlP-dep_Trfase_major"/>
</dbReference>
<evidence type="ECO:0000256" key="3">
    <source>
        <dbReference type="ARBA" id="ARBA00022679"/>
    </source>
</evidence>
<keyword evidence="3" id="KW-0808">Transferase</keyword>
<protein>
    <submittedName>
        <fullName evidence="5">Uncharacterized protein</fullName>
    </submittedName>
</protein>
<accession>A0A7R8ZUX8</accession>
<dbReference type="EMBL" id="OB688268">
    <property type="protein sequence ID" value="CAD7237453.1"/>
    <property type="molecule type" value="Genomic_DNA"/>
</dbReference>
<dbReference type="InterPro" id="IPR050859">
    <property type="entry name" value="Class-I_PLP-dep_aminotransf"/>
</dbReference>
<dbReference type="AlphaFoldDB" id="A0A7R8ZUX8"/>
<proteinExistence type="predicted"/>
<dbReference type="PANTHER" id="PTHR42790:SF19">
    <property type="entry name" value="KYNURENINE_ALPHA-AMINOADIPATE AMINOTRANSFERASE, MITOCHONDRIAL"/>
    <property type="match status" value="1"/>
</dbReference>
<dbReference type="PANTHER" id="PTHR42790">
    <property type="entry name" value="AMINOTRANSFERASE"/>
    <property type="match status" value="1"/>
</dbReference>
<reference evidence="5" key="1">
    <citation type="submission" date="2020-11" db="EMBL/GenBank/DDBJ databases">
        <authorList>
            <person name="Tran Van P."/>
        </authorList>
    </citation>
    <scope>NUCLEOTIDE SEQUENCE</scope>
</reference>
<keyword evidence="2" id="KW-0032">Aminotransferase</keyword>
<dbReference type="GO" id="GO:1901605">
    <property type="term" value="P:alpha-amino acid metabolic process"/>
    <property type="evidence" value="ECO:0007669"/>
    <property type="project" value="TreeGrafter"/>
</dbReference>
<dbReference type="GO" id="GO:0016212">
    <property type="term" value="F:kynurenine-oxoglutarate transaminase activity"/>
    <property type="evidence" value="ECO:0007669"/>
    <property type="project" value="TreeGrafter"/>
</dbReference>